<evidence type="ECO:0000313" key="3">
    <source>
        <dbReference type="Proteomes" id="UP000324222"/>
    </source>
</evidence>
<gene>
    <name evidence="2" type="ORF">E2C01_012304</name>
</gene>
<feature type="compositionally biased region" description="Polar residues" evidence="1">
    <location>
        <begin position="99"/>
        <end position="112"/>
    </location>
</feature>
<dbReference type="EMBL" id="VSRR010000766">
    <property type="protein sequence ID" value="MPC19391.1"/>
    <property type="molecule type" value="Genomic_DNA"/>
</dbReference>
<dbReference type="AlphaFoldDB" id="A0A5B7DDC7"/>
<dbReference type="Proteomes" id="UP000324222">
    <property type="component" value="Unassembled WGS sequence"/>
</dbReference>
<comment type="caution">
    <text evidence="2">The sequence shown here is derived from an EMBL/GenBank/DDBJ whole genome shotgun (WGS) entry which is preliminary data.</text>
</comment>
<proteinExistence type="predicted"/>
<sequence>MGKEGRPATPQHTSCSILNSQLSSNTYTLHRQDTRPAQRADLLPLPLSPPPSPWQLTPVLRPTPGQDYSTFKPSALSAPGGTSDQASLTCATIPHKMPSTGNHSTTSENGSNCQDRQEFHMTFAISQATCHNKVKNFFS</sequence>
<evidence type="ECO:0000256" key="1">
    <source>
        <dbReference type="SAM" id="MobiDB-lite"/>
    </source>
</evidence>
<name>A0A5B7DDC7_PORTR</name>
<feature type="region of interest" description="Disordered" evidence="1">
    <location>
        <begin position="93"/>
        <end position="112"/>
    </location>
</feature>
<feature type="compositionally biased region" description="Polar residues" evidence="1">
    <location>
        <begin position="10"/>
        <end position="29"/>
    </location>
</feature>
<organism evidence="2 3">
    <name type="scientific">Portunus trituberculatus</name>
    <name type="common">Swimming crab</name>
    <name type="synonym">Neptunus trituberculatus</name>
    <dbReference type="NCBI Taxonomy" id="210409"/>
    <lineage>
        <taxon>Eukaryota</taxon>
        <taxon>Metazoa</taxon>
        <taxon>Ecdysozoa</taxon>
        <taxon>Arthropoda</taxon>
        <taxon>Crustacea</taxon>
        <taxon>Multicrustacea</taxon>
        <taxon>Malacostraca</taxon>
        <taxon>Eumalacostraca</taxon>
        <taxon>Eucarida</taxon>
        <taxon>Decapoda</taxon>
        <taxon>Pleocyemata</taxon>
        <taxon>Brachyura</taxon>
        <taxon>Eubrachyura</taxon>
        <taxon>Portunoidea</taxon>
        <taxon>Portunidae</taxon>
        <taxon>Portuninae</taxon>
        <taxon>Portunus</taxon>
    </lineage>
</organism>
<reference evidence="2 3" key="1">
    <citation type="submission" date="2019-05" db="EMBL/GenBank/DDBJ databases">
        <title>Another draft genome of Portunus trituberculatus and its Hox gene families provides insights of decapod evolution.</title>
        <authorList>
            <person name="Jeong J.-H."/>
            <person name="Song I."/>
            <person name="Kim S."/>
            <person name="Choi T."/>
            <person name="Kim D."/>
            <person name="Ryu S."/>
            <person name="Kim W."/>
        </authorList>
    </citation>
    <scope>NUCLEOTIDE SEQUENCE [LARGE SCALE GENOMIC DNA]</scope>
    <source>
        <tissue evidence="2">Muscle</tissue>
    </source>
</reference>
<feature type="region of interest" description="Disordered" evidence="1">
    <location>
        <begin position="1"/>
        <end position="87"/>
    </location>
</feature>
<keyword evidence="3" id="KW-1185">Reference proteome</keyword>
<accession>A0A5B7DDC7</accession>
<protein>
    <submittedName>
        <fullName evidence="2">Uncharacterized protein</fullName>
    </submittedName>
</protein>
<evidence type="ECO:0000313" key="2">
    <source>
        <dbReference type="EMBL" id="MPC19391.1"/>
    </source>
</evidence>